<dbReference type="Proteomes" id="UP000593562">
    <property type="component" value="Unassembled WGS sequence"/>
</dbReference>
<dbReference type="InterPro" id="IPR003690">
    <property type="entry name" value="MTERF"/>
</dbReference>
<evidence type="ECO:0000256" key="3">
    <source>
        <dbReference type="ARBA" id="ARBA00022946"/>
    </source>
</evidence>
<dbReference type="InterPro" id="IPR038538">
    <property type="entry name" value="MTERF_sf"/>
</dbReference>
<evidence type="ECO:0000256" key="1">
    <source>
        <dbReference type="ARBA" id="ARBA00007692"/>
    </source>
</evidence>
<proteinExistence type="inferred from homology"/>
<dbReference type="FunCoup" id="A0A7J7DAQ9">
    <property type="interactions" value="975"/>
</dbReference>
<keyword evidence="2" id="KW-0805">Transcription regulation</keyword>
<dbReference type="InParanoid" id="A0A7J7DAQ9"/>
<evidence type="ECO:0000313" key="4">
    <source>
        <dbReference type="EMBL" id="KAF5743433.1"/>
    </source>
</evidence>
<sequence length="551" mass="62295">MYVSLLIDSLSGSSGGYEYTFNRQLGRCFITLLGERRRTSTGQFLSDPGPIIQFLRSCRKQPWTSLSPRPNKGPISSKLEFGTVGHRTPIDATAIPRFQLTPLSNQVRCGCLHSPATLQTEAGMLFSLFREIGFHERETELFLDAIPALKFAPFDSIRARVVSLESVGIKGVALYRLISKSPIVLAAEEIDSLLRFVREDLEGKLEPRRLERLLTATEPQFLVGFDQKVRLLLHRGVPKEKLPHVLNKVNLTKSLCLKSLQEIDRTIGFLDRFGGVDIILRRPVVLNYNLDTQLIPRIGFLTRLSEGDDGAAGIVLRKLPAILSYSLEHMESHAELLRSFGGLSNEQIFKILLVFPNLISASKERKLRPRIEFLKQCGLNPEEIYRFLTKAPLFLGLSFEDNIVHKLVFLVKIGFRYRTKELVVAMGAVTRTSCENFQKLIGLFLSYGLSVADIVSMSKKHPQILQYNHTSLEEKMTFLVEGMGRDIEELLSFPAFLGYNLTHRIKHRYEVKRQTIGEGMSLNKLLSVSSHRFSTGTEWKNAIQDCNADAE</sequence>
<dbReference type="AlphaFoldDB" id="A0A7J7DAQ9"/>
<evidence type="ECO:0000256" key="2">
    <source>
        <dbReference type="ARBA" id="ARBA00022472"/>
    </source>
</evidence>
<keyword evidence="3" id="KW-0809">Transit peptide</keyword>
<dbReference type="Pfam" id="PF02536">
    <property type="entry name" value="mTERF"/>
    <property type="match status" value="1"/>
</dbReference>
<accession>A0A7J7DAQ9</accession>
<gene>
    <name evidence="4" type="ORF">HS088_TW08G00014</name>
</gene>
<dbReference type="Gene3D" id="1.25.70.10">
    <property type="entry name" value="Transcription termination factor 3, mitochondrial"/>
    <property type="match status" value="2"/>
</dbReference>
<name>A0A7J7DAQ9_TRIWF</name>
<keyword evidence="2" id="KW-0804">Transcription</keyword>
<protein>
    <submittedName>
        <fullName evidence="4">Plastid transcriptionally active 15</fullName>
    </submittedName>
</protein>
<dbReference type="SMART" id="SM00733">
    <property type="entry name" value="Mterf"/>
    <property type="match status" value="6"/>
</dbReference>
<reference evidence="4 5" key="1">
    <citation type="journal article" date="2020" name="Nat. Commun.">
        <title>Genome of Tripterygium wilfordii and identification of cytochrome P450 involved in triptolide biosynthesis.</title>
        <authorList>
            <person name="Tu L."/>
            <person name="Su P."/>
            <person name="Zhang Z."/>
            <person name="Gao L."/>
            <person name="Wang J."/>
            <person name="Hu T."/>
            <person name="Zhou J."/>
            <person name="Zhang Y."/>
            <person name="Zhao Y."/>
            <person name="Liu Y."/>
            <person name="Song Y."/>
            <person name="Tong Y."/>
            <person name="Lu Y."/>
            <person name="Yang J."/>
            <person name="Xu C."/>
            <person name="Jia M."/>
            <person name="Peters R.J."/>
            <person name="Huang L."/>
            <person name="Gao W."/>
        </authorList>
    </citation>
    <scope>NUCLEOTIDE SEQUENCE [LARGE SCALE GENOMIC DNA]</scope>
    <source>
        <strain evidence="5">cv. XIE 37</strain>
        <tissue evidence="4">Leaf</tissue>
    </source>
</reference>
<dbReference type="PANTHER" id="PTHR13068">
    <property type="entry name" value="CGI-12 PROTEIN-RELATED"/>
    <property type="match status" value="1"/>
</dbReference>
<comment type="similarity">
    <text evidence="1">Belongs to the mTERF family.</text>
</comment>
<dbReference type="GO" id="GO:0003676">
    <property type="term" value="F:nucleic acid binding"/>
    <property type="evidence" value="ECO:0007669"/>
    <property type="project" value="InterPro"/>
</dbReference>
<comment type="caution">
    <text evidence="4">The sequence shown here is derived from an EMBL/GenBank/DDBJ whole genome shotgun (WGS) entry which is preliminary data.</text>
</comment>
<dbReference type="FunFam" id="1.25.70.10:FF:000069">
    <property type="match status" value="1"/>
</dbReference>
<dbReference type="GO" id="GO:0006353">
    <property type="term" value="P:DNA-templated transcription termination"/>
    <property type="evidence" value="ECO:0007669"/>
    <property type="project" value="UniProtKB-KW"/>
</dbReference>
<dbReference type="EMBL" id="JAAARO010000008">
    <property type="protein sequence ID" value="KAF5743433.1"/>
    <property type="molecule type" value="Genomic_DNA"/>
</dbReference>
<keyword evidence="5" id="KW-1185">Reference proteome</keyword>
<organism evidence="4 5">
    <name type="scientific">Tripterygium wilfordii</name>
    <name type="common">Thunder God vine</name>
    <dbReference type="NCBI Taxonomy" id="458696"/>
    <lineage>
        <taxon>Eukaryota</taxon>
        <taxon>Viridiplantae</taxon>
        <taxon>Streptophyta</taxon>
        <taxon>Embryophyta</taxon>
        <taxon>Tracheophyta</taxon>
        <taxon>Spermatophyta</taxon>
        <taxon>Magnoliopsida</taxon>
        <taxon>eudicotyledons</taxon>
        <taxon>Gunneridae</taxon>
        <taxon>Pentapetalae</taxon>
        <taxon>rosids</taxon>
        <taxon>fabids</taxon>
        <taxon>Celastrales</taxon>
        <taxon>Celastraceae</taxon>
        <taxon>Tripterygium</taxon>
    </lineage>
</organism>
<keyword evidence="2" id="KW-0806">Transcription termination</keyword>
<evidence type="ECO:0000313" key="5">
    <source>
        <dbReference type="Proteomes" id="UP000593562"/>
    </source>
</evidence>
<dbReference type="PANTHER" id="PTHR13068:SF135">
    <property type="entry name" value="TRANSCRIPTION TERMINATION FACTOR MTERF8, CHLOROPLASTIC"/>
    <property type="match status" value="1"/>
</dbReference>